<dbReference type="Gene3D" id="3.40.50.150">
    <property type="entry name" value="Vaccinia Virus protein VP39"/>
    <property type="match status" value="1"/>
</dbReference>
<keyword evidence="2" id="KW-0808">Transferase</keyword>
<dbReference type="InterPro" id="IPR029063">
    <property type="entry name" value="SAM-dependent_MTases_sf"/>
</dbReference>
<evidence type="ECO:0000313" key="3">
    <source>
        <dbReference type="Proteomes" id="UP000307943"/>
    </source>
</evidence>
<dbReference type="GO" id="GO:0032259">
    <property type="term" value="P:methylation"/>
    <property type="evidence" value="ECO:0007669"/>
    <property type="project" value="UniProtKB-KW"/>
</dbReference>
<evidence type="ECO:0000313" key="2">
    <source>
        <dbReference type="EMBL" id="TNJ61563.1"/>
    </source>
</evidence>
<dbReference type="RefSeq" id="WP_139606774.1">
    <property type="nucleotide sequence ID" value="NZ_VDCQ01000074.1"/>
</dbReference>
<organism evidence="2 3">
    <name type="scientific">Paenibacillus hemerocallicola</name>
    <dbReference type="NCBI Taxonomy" id="1172614"/>
    <lineage>
        <taxon>Bacteria</taxon>
        <taxon>Bacillati</taxon>
        <taxon>Bacillota</taxon>
        <taxon>Bacilli</taxon>
        <taxon>Bacillales</taxon>
        <taxon>Paenibacillaceae</taxon>
        <taxon>Paenibacillus</taxon>
    </lineage>
</organism>
<dbReference type="EMBL" id="VDCQ01000074">
    <property type="protein sequence ID" value="TNJ61563.1"/>
    <property type="molecule type" value="Genomic_DNA"/>
</dbReference>
<keyword evidence="3" id="KW-1185">Reference proteome</keyword>
<dbReference type="Proteomes" id="UP000307943">
    <property type="component" value="Unassembled WGS sequence"/>
</dbReference>
<dbReference type="PANTHER" id="PTHR42912">
    <property type="entry name" value="METHYLTRANSFERASE"/>
    <property type="match status" value="1"/>
</dbReference>
<dbReference type="InterPro" id="IPR013216">
    <property type="entry name" value="Methyltransf_11"/>
</dbReference>
<reference evidence="2 3" key="1">
    <citation type="submission" date="2019-05" db="EMBL/GenBank/DDBJ databases">
        <title>We sequenced the genome of Paenibacillus hemerocallicola KCTC 33185 for further insight into its adaptation and study the phylogeny of Paenibacillus.</title>
        <authorList>
            <person name="Narsing Rao M.P."/>
        </authorList>
    </citation>
    <scope>NUCLEOTIDE SEQUENCE [LARGE SCALE GENOMIC DNA]</scope>
    <source>
        <strain evidence="2 3">KCTC 33185</strain>
    </source>
</reference>
<accession>A0A5C4SYI3</accession>
<proteinExistence type="predicted"/>
<evidence type="ECO:0000259" key="1">
    <source>
        <dbReference type="Pfam" id="PF08241"/>
    </source>
</evidence>
<dbReference type="GO" id="GO:0008757">
    <property type="term" value="F:S-adenosylmethionine-dependent methyltransferase activity"/>
    <property type="evidence" value="ECO:0007669"/>
    <property type="project" value="InterPro"/>
</dbReference>
<dbReference type="Pfam" id="PF08241">
    <property type="entry name" value="Methyltransf_11"/>
    <property type="match status" value="1"/>
</dbReference>
<comment type="caution">
    <text evidence="2">The sequence shown here is derived from an EMBL/GenBank/DDBJ whole genome shotgun (WGS) entry which is preliminary data.</text>
</comment>
<protein>
    <submittedName>
        <fullName evidence="2">Class I SAM-dependent methyltransferase</fullName>
    </submittedName>
</protein>
<dbReference type="CDD" id="cd02440">
    <property type="entry name" value="AdoMet_MTases"/>
    <property type="match status" value="1"/>
</dbReference>
<name>A0A5C4SYI3_9BACL</name>
<dbReference type="AlphaFoldDB" id="A0A5C4SYI3"/>
<feature type="domain" description="Methyltransferase type 11" evidence="1">
    <location>
        <begin position="41"/>
        <end position="146"/>
    </location>
</feature>
<dbReference type="OrthoDB" id="9784101at2"/>
<dbReference type="SUPFAM" id="SSF53335">
    <property type="entry name" value="S-adenosyl-L-methionine-dependent methyltransferases"/>
    <property type="match status" value="1"/>
</dbReference>
<dbReference type="PANTHER" id="PTHR42912:SF93">
    <property type="entry name" value="N6-ADENOSINE-METHYLTRANSFERASE TMT1A"/>
    <property type="match status" value="1"/>
</dbReference>
<gene>
    <name evidence="2" type="ORF">FE784_34320</name>
</gene>
<dbReference type="InterPro" id="IPR050508">
    <property type="entry name" value="Methyltransf_Superfamily"/>
</dbReference>
<keyword evidence="2" id="KW-0489">Methyltransferase</keyword>
<sequence>MPDHSNIYLEKAQQYELLISKQPGLAHVIGEIKKFDGLDVVDLGAGTGRLAATLAPRAKSIVALDASRAMLDIAARKLAQTGLTSWRTEAADHRKLPLERHSADLVVSGWSLCYLTNTNVPEWERNLNEIIGEIKRVLRPGGTVVILETLGTGTDAPDAPDFLRGYYSALTNVYGFSHKWIRTDYEFEHIGQAVELAEFFFGAELAERVKANHWVRLPECAGIWWLHL</sequence>